<proteinExistence type="predicted"/>
<reference evidence="1" key="1">
    <citation type="submission" date="2020-08" db="EMBL/GenBank/DDBJ databases">
        <title>Multicomponent nature underlies the extraordinary mechanical properties of spider dragline silk.</title>
        <authorList>
            <person name="Kono N."/>
            <person name="Nakamura H."/>
            <person name="Mori M."/>
            <person name="Yoshida Y."/>
            <person name="Ohtoshi R."/>
            <person name="Malay A.D."/>
            <person name="Moran D.A.P."/>
            <person name="Tomita M."/>
            <person name="Numata K."/>
            <person name="Arakawa K."/>
        </authorList>
    </citation>
    <scope>NUCLEOTIDE SEQUENCE</scope>
</reference>
<keyword evidence="2" id="KW-1185">Reference proteome</keyword>
<organism evidence="1 2">
    <name type="scientific">Nephila pilipes</name>
    <name type="common">Giant wood spider</name>
    <name type="synonym">Nephila maculata</name>
    <dbReference type="NCBI Taxonomy" id="299642"/>
    <lineage>
        <taxon>Eukaryota</taxon>
        <taxon>Metazoa</taxon>
        <taxon>Ecdysozoa</taxon>
        <taxon>Arthropoda</taxon>
        <taxon>Chelicerata</taxon>
        <taxon>Arachnida</taxon>
        <taxon>Araneae</taxon>
        <taxon>Araneomorphae</taxon>
        <taxon>Entelegynae</taxon>
        <taxon>Araneoidea</taxon>
        <taxon>Nephilidae</taxon>
        <taxon>Nephila</taxon>
    </lineage>
</organism>
<gene>
    <name evidence="1" type="ORF">NPIL_95741</name>
</gene>
<dbReference type="Proteomes" id="UP000887013">
    <property type="component" value="Unassembled WGS sequence"/>
</dbReference>
<evidence type="ECO:0000313" key="2">
    <source>
        <dbReference type="Proteomes" id="UP000887013"/>
    </source>
</evidence>
<accession>A0A8X6Q0K1</accession>
<dbReference type="EMBL" id="BMAW01121790">
    <property type="protein sequence ID" value="GFT95698.1"/>
    <property type="molecule type" value="Genomic_DNA"/>
</dbReference>
<sequence>MKTPITDYRPTLNQREERNRVPLCRDCQVSSSTTTANENRSRTSLYIARSENQHHRVRLQIPLPGTSIEILQHTESENRTNPNLITP</sequence>
<evidence type="ECO:0000313" key="1">
    <source>
        <dbReference type="EMBL" id="GFT95698.1"/>
    </source>
</evidence>
<dbReference type="AlphaFoldDB" id="A0A8X6Q0K1"/>
<comment type="caution">
    <text evidence="1">The sequence shown here is derived from an EMBL/GenBank/DDBJ whole genome shotgun (WGS) entry which is preliminary data.</text>
</comment>
<protein>
    <submittedName>
        <fullName evidence="1">Uncharacterized protein</fullName>
    </submittedName>
</protein>
<name>A0A8X6Q0K1_NEPPI</name>